<dbReference type="RefSeq" id="WP_111538847.1">
    <property type="nucleotide sequence ID" value="NZ_QKZL01000029.1"/>
</dbReference>
<evidence type="ECO:0000256" key="5">
    <source>
        <dbReference type="ARBA" id="ARBA00023136"/>
    </source>
</evidence>
<feature type="transmembrane region" description="Helical" evidence="7">
    <location>
        <begin position="256"/>
        <end position="277"/>
    </location>
</feature>
<keyword evidence="5 7" id="KW-0472">Membrane</keyword>
<feature type="transmembrane region" description="Helical" evidence="7">
    <location>
        <begin position="29"/>
        <end position="48"/>
    </location>
</feature>
<accession>A0A2W7NKD0</accession>
<dbReference type="Gene3D" id="1.20.5.2700">
    <property type="match status" value="1"/>
</dbReference>
<feature type="transmembrane region" description="Helical" evidence="7">
    <location>
        <begin position="465"/>
        <end position="486"/>
    </location>
</feature>
<comment type="caution">
    <text evidence="9">The sequence shown here is derived from an EMBL/GenBank/DDBJ whole genome shotgun (WGS) entry which is preliminary data.</text>
</comment>
<feature type="transmembrane region" description="Helical" evidence="7">
    <location>
        <begin position="226"/>
        <end position="244"/>
    </location>
</feature>
<dbReference type="PRINTS" id="PR01434">
    <property type="entry name" value="NADHDHGNASE5"/>
</dbReference>
<feature type="transmembrane region" description="Helical" evidence="7">
    <location>
        <begin position="423"/>
        <end position="445"/>
    </location>
</feature>
<dbReference type="OrthoDB" id="9811798at2"/>
<dbReference type="GO" id="GO:0008137">
    <property type="term" value="F:NADH dehydrogenase (ubiquinone) activity"/>
    <property type="evidence" value="ECO:0007669"/>
    <property type="project" value="InterPro"/>
</dbReference>
<dbReference type="PRINTS" id="PR01435">
    <property type="entry name" value="NPOXDRDTASE5"/>
</dbReference>
<feature type="transmembrane region" description="Helical" evidence="7">
    <location>
        <begin position="123"/>
        <end position="142"/>
    </location>
</feature>
<dbReference type="GO" id="GO:0016020">
    <property type="term" value="C:membrane"/>
    <property type="evidence" value="ECO:0007669"/>
    <property type="project" value="UniProtKB-SubCell"/>
</dbReference>
<feature type="domain" description="NADH:quinone oxidoreductase/Mrp antiporter transmembrane" evidence="8">
    <location>
        <begin position="117"/>
        <end position="392"/>
    </location>
</feature>
<evidence type="ECO:0000256" key="4">
    <source>
        <dbReference type="ARBA" id="ARBA00022989"/>
    </source>
</evidence>
<dbReference type="InterPro" id="IPR003945">
    <property type="entry name" value="NU5C-like"/>
</dbReference>
<feature type="transmembrane region" description="Helical" evidence="7">
    <location>
        <begin position="163"/>
        <end position="183"/>
    </location>
</feature>
<dbReference type="PANTHER" id="PTHR42829:SF2">
    <property type="entry name" value="NADH-UBIQUINONE OXIDOREDUCTASE CHAIN 5"/>
    <property type="match status" value="1"/>
</dbReference>
<organism evidence="9 10">
    <name type="scientific">Palleronia aestuarii</name>
    <dbReference type="NCBI Taxonomy" id="568105"/>
    <lineage>
        <taxon>Bacteria</taxon>
        <taxon>Pseudomonadati</taxon>
        <taxon>Pseudomonadota</taxon>
        <taxon>Alphaproteobacteria</taxon>
        <taxon>Rhodobacterales</taxon>
        <taxon>Roseobacteraceae</taxon>
        <taxon>Palleronia</taxon>
    </lineage>
</organism>
<reference evidence="9 10" key="1">
    <citation type="submission" date="2018-06" db="EMBL/GenBank/DDBJ databases">
        <title>Genomic Encyclopedia of Archaeal and Bacterial Type Strains, Phase II (KMG-II): from individual species to whole genera.</title>
        <authorList>
            <person name="Goeker M."/>
        </authorList>
    </citation>
    <scope>NUCLEOTIDE SEQUENCE [LARGE SCALE GENOMIC DNA]</scope>
    <source>
        <strain evidence="9 10">DSM 22009</strain>
    </source>
</reference>
<feature type="transmembrane region" description="Helical" evidence="7">
    <location>
        <begin position="591"/>
        <end position="610"/>
    </location>
</feature>
<sequence>MIWSLALWPVAAGLALWMLSRGSRRRLTALGLAAMGVTLLLSLVVAATGDTSSMAWSPALTLRFGLSAMTAAVAVLVPLVGLCVILFAGVHEAERGLARLLGLLLIFTGAMELVVIANDLVSLLVGWELMGAISWALIGHRWREAQATPSATYAFVATRAGDLGLFVALFACFAGAGSVDYAALTGLDGPYLALAAFGVLVAAAAKAGQGPFAPWLFRAMDGPTSVSAFLHSSTMVAAGAFLVARLQPSFAHVPGFGGAAMALGLATSLAGGIVALRQDHAKKVLAGSTSAQLGLMFAAVGAGWPGLAILHMIAHAAFKAPLFFAAGLAHERAGTFDLRRMRLGLALPVTGALAVPPALALAGAPPLGGAWTKEEIVTALGHASPWLAAAAIAAGGLSAAYATRFALLAFWPGEADETSRSNWRALAALGTLSFVTVILSGIWLPGPHDGVARLFEIALPSPGPWIERIGTLCALALGVLVGIYLARHPRAGERRDWLGLADLIDNGVIAPFLAAARLSARLDDYVIDGLGSGSRGRGLLAAFVVAARAAATGAARAGEAAMDLIPTGTGRLLGMAGADLRRTQTGLSHHYYVFLVAGVALGGVVLILGAR</sequence>
<evidence type="ECO:0000256" key="2">
    <source>
        <dbReference type="ARBA" id="ARBA00004127"/>
    </source>
</evidence>
<keyword evidence="3 6" id="KW-0812">Transmembrane</keyword>
<evidence type="ECO:0000313" key="9">
    <source>
        <dbReference type="EMBL" id="PZX11762.1"/>
    </source>
</evidence>
<keyword evidence="9" id="KW-0830">Ubiquinone</keyword>
<evidence type="ECO:0000256" key="3">
    <source>
        <dbReference type="ARBA" id="ARBA00022692"/>
    </source>
</evidence>
<dbReference type="Pfam" id="PF00361">
    <property type="entry name" value="Proton_antipo_M"/>
    <property type="match status" value="1"/>
</dbReference>
<evidence type="ECO:0000256" key="6">
    <source>
        <dbReference type="RuleBase" id="RU000320"/>
    </source>
</evidence>
<dbReference type="Proteomes" id="UP000248916">
    <property type="component" value="Unassembled WGS sequence"/>
</dbReference>
<dbReference type="EMBL" id="QKZL01000029">
    <property type="protein sequence ID" value="PZX11762.1"/>
    <property type="molecule type" value="Genomic_DNA"/>
</dbReference>
<dbReference type="GO" id="GO:0012505">
    <property type="term" value="C:endomembrane system"/>
    <property type="evidence" value="ECO:0007669"/>
    <property type="project" value="UniProtKB-SubCell"/>
</dbReference>
<keyword evidence="10" id="KW-1185">Reference proteome</keyword>
<feature type="transmembrane region" description="Helical" evidence="7">
    <location>
        <begin position="341"/>
        <end position="364"/>
    </location>
</feature>
<dbReference type="GO" id="GO:0015990">
    <property type="term" value="P:electron transport coupled proton transport"/>
    <property type="evidence" value="ECO:0007669"/>
    <property type="project" value="TreeGrafter"/>
</dbReference>
<dbReference type="AlphaFoldDB" id="A0A2W7NKD0"/>
<feature type="transmembrane region" description="Helical" evidence="7">
    <location>
        <begin position="308"/>
        <end position="329"/>
    </location>
</feature>
<comment type="function">
    <text evidence="1">NDH-1 shuttles electrons from NADH, via FMN and iron-sulfur (Fe-S) centers, to quinones in the respiratory chain. The immediate electron acceptor for the enzyme in this species is believed to be ubiquinone. Couples the redox reaction to proton translocation (for every two electrons transferred, four hydrogen ions are translocated across the cytoplasmic membrane), and thus conserves the redox energy in a proton gradient.</text>
</comment>
<gene>
    <name evidence="9" type="ORF">LX81_03839</name>
</gene>
<evidence type="ECO:0000256" key="1">
    <source>
        <dbReference type="ARBA" id="ARBA00002378"/>
    </source>
</evidence>
<feature type="transmembrane region" description="Helical" evidence="7">
    <location>
        <begin position="384"/>
        <end position="411"/>
    </location>
</feature>
<evidence type="ECO:0000313" key="10">
    <source>
        <dbReference type="Proteomes" id="UP000248916"/>
    </source>
</evidence>
<keyword evidence="4 7" id="KW-1133">Transmembrane helix</keyword>
<comment type="subcellular location">
    <subcellularLocation>
        <location evidence="2">Endomembrane system</location>
        <topology evidence="2">Multi-pass membrane protein</topology>
    </subcellularLocation>
    <subcellularLocation>
        <location evidence="6">Membrane</location>
        <topology evidence="6">Multi-pass membrane protein</topology>
    </subcellularLocation>
</comment>
<evidence type="ECO:0000259" key="8">
    <source>
        <dbReference type="Pfam" id="PF00361"/>
    </source>
</evidence>
<evidence type="ECO:0000256" key="7">
    <source>
        <dbReference type="SAM" id="Phobius"/>
    </source>
</evidence>
<dbReference type="GO" id="GO:0003954">
    <property type="term" value="F:NADH dehydrogenase activity"/>
    <property type="evidence" value="ECO:0007669"/>
    <property type="project" value="TreeGrafter"/>
</dbReference>
<dbReference type="GO" id="GO:0042773">
    <property type="term" value="P:ATP synthesis coupled electron transport"/>
    <property type="evidence" value="ECO:0007669"/>
    <property type="project" value="InterPro"/>
</dbReference>
<dbReference type="InterPro" id="IPR001750">
    <property type="entry name" value="ND/Mrp_TM"/>
</dbReference>
<dbReference type="PANTHER" id="PTHR42829">
    <property type="entry name" value="NADH-UBIQUINONE OXIDOREDUCTASE CHAIN 5"/>
    <property type="match status" value="1"/>
</dbReference>
<proteinExistence type="predicted"/>
<name>A0A2W7NKD0_9RHOB</name>
<feature type="transmembrane region" description="Helical" evidence="7">
    <location>
        <begin position="97"/>
        <end position="117"/>
    </location>
</feature>
<feature type="transmembrane region" description="Helical" evidence="7">
    <location>
        <begin position="6"/>
        <end position="22"/>
    </location>
</feature>
<feature type="transmembrane region" description="Helical" evidence="7">
    <location>
        <begin position="68"/>
        <end position="90"/>
    </location>
</feature>
<protein>
    <submittedName>
        <fullName evidence="9">NADH:ubiquinone oxidoreductase subunit 5 (Subunit L)/multisubunit Na+/H+ antiporter MnhA subunit</fullName>
    </submittedName>
</protein>
<feature type="transmembrane region" description="Helical" evidence="7">
    <location>
        <begin position="284"/>
        <end position="302"/>
    </location>
</feature>